<sequence>VVLVINANLAPKIRFKKENLLISLIIPGPKEPKNLNTFLYSMIKELQNLEEFFTLCATVVNWSGDTLVLTKLMYITGHNSYQGCRYCNLKGIRTNYIYYPTIPPTNVNSIRYCASNLPSQTHGKWKERLKKICDAKFEKERNLFTIDIMHLFYENIAKYMFEHWTRTFFSDELQNKEPYVLKKS</sequence>
<dbReference type="Pfam" id="PF02992">
    <property type="entry name" value="Transposase_21"/>
    <property type="match status" value="1"/>
</dbReference>
<accession>A0ABN7X9R4</accession>
<gene>
    <name evidence="1" type="ORF">GMARGA_LOCUS40780</name>
</gene>
<dbReference type="EMBL" id="CAJVQB010106528">
    <property type="protein sequence ID" value="CAG8851516.1"/>
    <property type="molecule type" value="Genomic_DNA"/>
</dbReference>
<dbReference type="Proteomes" id="UP000789901">
    <property type="component" value="Unassembled WGS sequence"/>
</dbReference>
<feature type="non-terminal residue" evidence="1">
    <location>
        <position position="184"/>
    </location>
</feature>
<comment type="caution">
    <text evidence="1">The sequence shown here is derived from an EMBL/GenBank/DDBJ whole genome shotgun (WGS) entry which is preliminary data.</text>
</comment>
<proteinExistence type="predicted"/>
<name>A0ABN7X9R4_GIGMA</name>
<evidence type="ECO:0000313" key="1">
    <source>
        <dbReference type="EMBL" id="CAG8851516.1"/>
    </source>
</evidence>
<organism evidence="1 2">
    <name type="scientific">Gigaspora margarita</name>
    <dbReference type="NCBI Taxonomy" id="4874"/>
    <lineage>
        <taxon>Eukaryota</taxon>
        <taxon>Fungi</taxon>
        <taxon>Fungi incertae sedis</taxon>
        <taxon>Mucoromycota</taxon>
        <taxon>Glomeromycotina</taxon>
        <taxon>Glomeromycetes</taxon>
        <taxon>Diversisporales</taxon>
        <taxon>Gigasporaceae</taxon>
        <taxon>Gigaspora</taxon>
    </lineage>
</organism>
<reference evidence="1 2" key="1">
    <citation type="submission" date="2021-06" db="EMBL/GenBank/DDBJ databases">
        <authorList>
            <person name="Kallberg Y."/>
            <person name="Tangrot J."/>
            <person name="Rosling A."/>
        </authorList>
    </citation>
    <scope>NUCLEOTIDE SEQUENCE [LARGE SCALE GENOMIC DNA]</scope>
    <source>
        <strain evidence="1 2">120-4 pot B 10/14</strain>
    </source>
</reference>
<protein>
    <submittedName>
        <fullName evidence="1">5438_t:CDS:1</fullName>
    </submittedName>
</protein>
<dbReference type="InterPro" id="IPR004242">
    <property type="entry name" value="Transposase_21"/>
</dbReference>
<evidence type="ECO:0000313" key="2">
    <source>
        <dbReference type="Proteomes" id="UP000789901"/>
    </source>
</evidence>
<feature type="non-terminal residue" evidence="1">
    <location>
        <position position="1"/>
    </location>
</feature>
<keyword evidence="2" id="KW-1185">Reference proteome</keyword>